<dbReference type="EMBL" id="CP144700">
    <property type="protein sequence ID" value="WVZ25889.1"/>
    <property type="molecule type" value="Genomic_DNA"/>
</dbReference>
<evidence type="ECO:0000256" key="1">
    <source>
        <dbReference type="ARBA" id="ARBA00022692"/>
    </source>
</evidence>
<evidence type="ECO:0000256" key="3">
    <source>
        <dbReference type="ARBA" id="ARBA00023136"/>
    </source>
</evidence>
<dbReference type="GO" id="GO:0140359">
    <property type="term" value="F:ABC-type transporter activity"/>
    <property type="evidence" value="ECO:0007669"/>
    <property type="project" value="InterPro"/>
</dbReference>
<keyword evidence="2" id="KW-1133">Transmembrane helix</keyword>
<dbReference type="Proteomes" id="UP001374535">
    <property type="component" value="Chromosome 1"/>
</dbReference>
<organism evidence="6 7">
    <name type="scientific">Vigna mungo</name>
    <name type="common">Black gram</name>
    <name type="synonym">Phaseolus mungo</name>
    <dbReference type="NCBI Taxonomy" id="3915"/>
    <lineage>
        <taxon>Eukaryota</taxon>
        <taxon>Viridiplantae</taxon>
        <taxon>Streptophyta</taxon>
        <taxon>Embryophyta</taxon>
        <taxon>Tracheophyta</taxon>
        <taxon>Spermatophyta</taxon>
        <taxon>Magnoliopsida</taxon>
        <taxon>eudicotyledons</taxon>
        <taxon>Gunneridae</taxon>
        <taxon>Pentapetalae</taxon>
        <taxon>rosids</taxon>
        <taxon>fabids</taxon>
        <taxon>Fabales</taxon>
        <taxon>Fabaceae</taxon>
        <taxon>Papilionoideae</taxon>
        <taxon>50 kb inversion clade</taxon>
        <taxon>NPAAA clade</taxon>
        <taxon>indigoferoid/millettioid clade</taxon>
        <taxon>Phaseoleae</taxon>
        <taxon>Vigna</taxon>
    </lineage>
</organism>
<evidence type="ECO:0000256" key="4">
    <source>
        <dbReference type="SAM" id="MobiDB-lite"/>
    </source>
</evidence>
<evidence type="ECO:0000313" key="7">
    <source>
        <dbReference type="Proteomes" id="UP001374535"/>
    </source>
</evidence>
<evidence type="ECO:0000313" key="6">
    <source>
        <dbReference type="EMBL" id="WVZ25889.1"/>
    </source>
</evidence>
<name>A0AAQ3PFD9_VIGMU</name>
<keyword evidence="3" id="KW-0472">Membrane</keyword>
<proteinExistence type="predicted"/>
<sequence length="260" mass="28448">MVEKKTTRVEHVPNIFYFEALGALDRRNMVSVYDLGGAIVTSLFVGKREVDLLAMSSLQLFQLTRHGQGFLASRRKTLLLATGILVAGGTAAYVQSRIRVNRHDLLGDSDEHNNDRELPKEEVMKRTSAPKGKQKKGGLKSLQVLAAILLSEMGQLGAKNLLALVCIVVLRTTLSNRLAKVQGFLFRAAFLRRVPMFLRLITENIVLCFLSSTMQSTSKYITGTLSFGNLIKKQGKGSSGSVVLGLGIAFGSQTCPDYSI</sequence>
<feature type="region of interest" description="Disordered" evidence="4">
    <location>
        <begin position="105"/>
        <end position="135"/>
    </location>
</feature>
<dbReference type="Pfam" id="PF06472">
    <property type="entry name" value="ABC_membrane_2"/>
    <property type="match status" value="1"/>
</dbReference>
<gene>
    <name evidence="6" type="ORF">V8G54_004433</name>
</gene>
<feature type="compositionally biased region" description="Basic and acidic residues" evidence="4">
    <location>
        <begin position="105"/>
        <end position="125"/>
    </location>
</feature>
<evidence type="ECO:0000256" key="2">
    <source>
        <dbReference type="ARBA" id="ARBA00022989"/>
    </source>
</evidence>
<dbReference type="GO" id="GO:0016020">
    <property type="term" value="C:membrane"/>
    <property type="evidence" value="ECO:0007669"/>
    <property type="project" value="InterPro"/>
</dbReference>
<dbReference type="InterPro" id="IPR011527">
    <property type="entry name" value="ABC1_TM_dom"/>
</dbReference>
<reference evidence="6 7" key="1">
    <citation type="journal article" date="2023" name="Life. Sci Alliance">
        <title>Evolutionary insights into 3D genome organization and epigenetic landscape of Vigna mungo.</title>
        <authorList>
            <person name="Junaid A."/>
            <person name="Singh B."/>
            <person name="Bhatia S."/>
        </authorList>
    </citation>
    <scope>NUCLEOTIDE SEQUENCE [LARGE SCALE GENOMIC DNA]</scope>
    <source>
        <strain evidence="6">Urdbean</strain>
    </source>
</reference>
<dbReference type="AlphaFoldDB" id="A0AAQ3PFD9"/>
<keyword evidence="1" id="KW-0812">Transmembrane</keyword>
<evidence type="ECO:0000259" key="5">
    <source>
        <dbReference type="Pfam" id="PF06472"/>
    </source>
</evidence>
<feature type="domain" description="ABC transmembrane type-1" evidence="5">
    <location>
        <begin position="145"/>
        <end position="226"/>
    </location>
</feature>
<dbReference type="GO" id="GO:0005524">
    <property type="term" value="F:ATP binding"/>
    <property type="evidence" value="ECO:0007669"/>
    <property type="project" value="InterPro"/>
</dbReference>
<protein>
    <recommendedName>
        <fullName evidence="5">ABC transmembrane type-1 domain-containing protein</fullName>
    </recommendedName>
</protein>
<accession>A0AAQ3PFD9</accession>
<keyword evidence="7" id="KW-1185">Reference proteome</keyword>